<comment type="pathway">
    <text evidence="6">Amine and polyamine biosynthesis; putrescine biosynthesis via L-ornithine pathway; putrescine from L-ornithine: step 1/1.</text>
</comment>
<feature type="domain" description="Orn/DAP/Arg decarboxylase 2 N-terminal" evidence="11">
    <location>
        <begin position="87"/>
        <end position="321"/>
    </location>
</feature>
<dbReference type="PRINTS" id="PR01182">
    <property type="entry name" value="ORNDCRBXLASE"/>
</dbReference>
<keyword evidence="13" id="KW-1185">Reference proteome</keyword>
<dbReference type="InterPro" id="IPR022653">
    <property type="entry name" value="De-COase2_pyr-phos_BS"/>
</dbReference>
<evidence type="ECO:0000313" key="12">
    <source>
        <dbReference type="Ensembl" id="ENSLBEP00000035935.1"/>
    </source>
</evidence>
<organism evidence="12 13">
    <name type="scientific">Labrus bergylta</name>
    <name type="common">ballan wrasse</name>
    <dbReference type="NCBI Taxonomy" id="56723"/>
    <lineage>
        <taxon>Eukaryota</taxon>
        <taxon>Metazoa</taxon>
        <taxon>Chordata</taxon>
        <taxon>Craniata</taxon>
        <taxon>Vertebrata</taxon>
        <taxon>Euteleostomi</taxon>
        <taxon>Actinopterygii</taxon>
        <taxon>Neopterygii</taxon>
        <taxon>Teleostei</taxon>
        <taxon>Neoteleostei</taxon>
        <taxon>Acanthomorphata</taxon>
        <taxon>Eupercaria</taxon>
        <taxon>Labriformes</taxon>
        <taxon>Labridae</taxon>
        <taxon>Labrus</taxon>
    </lineage>
</organism>
<evidence type="ECO:0000256" key="1">
    <source>
        <dbReference type="ARBA" id="ARBA00001933"/>
    </source>
</evidence>
<evidence type="ECO:0000256" key="5">
    <source>
        <dbReference type="ARBA" id="ARBA00023239"/>
    </source>
</evidence>
<dbReference type="GO" id="GO:0004586">
    <property type="term" value="F:ornithine decarboxylase activity"/>
    <property type="evidence" value="ECO:0007669"/>
    <property type="project" value="UniProtKB-EC"/>
</dbReference>
<evidence type="ECO:0000256" key="10">
    <source>
        <dbReference type="PIRSR" id="PIRSR600183-50"/>
    </source>
</evidence>
<reference evidence="12" key="2">
    <citation type="submission" date="2025-09" db="UniProtKB">
        <authorList>
            <consortium name="Ensembl"/>
        </authorList>
    </citation>
    <scope>IDENTIFICATION</scope>
</reference>
<dbReference type="PRINTS" id="PR01179">
    <property type="entry name" value="ODADCRBXLASE"/>
</dbReference>
<dbReference type="InterPro" id="IPR000183">
    <property type="entry name" value="Orn/DAP/Arg_de-COase"/>
</dbReference>
<dbReference type="AlphaFoldDB" id="A0A3Q3NLH0"/>
<dbReference type="Ensembl" id="ENSLBET00000037450.1">
    <property type="protein sequence ID" value="ENSLBEP00000035935.1"/>
    <property type="gene ID" value="ENSLBEG00000026870.1"/>
</dbReference>
<keyword evidence="5" id="KW-0456">Lyase</keyword>
<comment type="cofactor">
    <cofactor evidence="1 10">
        <name>pyridoxal 5'-phosphate</name>
        <dbReference type="ChEBI" id="CHEBI:597326"/>
    </cofactor>
</comment>
<dbReference type="FunFam" id="3.20.20.10:FF:000006">
    <property type="entry name" value="Ornithine decarboxylase 1"/>
    <property type="match status" value="1"/>
</dbReference>
<keyword evidence="3 10" id="KW-0663">Pyridoxal phosphate</keyword>
<dbReference type="PROSITE" id="PS00878">
    <property type="entry name" value="ODR_DC_2_1"/>
    <property type="match status" value="1"/>
</dbReference>
<evidence type="ECO:0000256" key="7">
    <source>
        <dbReference type="ARBA" id="ARBA00034138"/>
    </source>
</evidence>
<evidence type="ECO:0000256" key="6">
    <source>
        <dbReference type="ARBA" id="ARBA00034115"/>
    </source>
</evidence>
<dbReference type="EC" id="4.1.1.17" evidence="7"/>
<evidence type="ECO:0000256" key="9">
    <source>
        <dbReference type="ARBA" id="ARBA00049127"/>
    </source>
</evidence>
<comment type="catalytic activity">
    <reaction evidence="9">
        <text>L-ornithine + H(+) = putrescine + CO2</text>
        <dbReference type="Rhea" id="RHEA:22964"/>
        <dbReference type="ChEBI" id="CHEBI:15378"/>
        <dbReference type="ChEBI" id="CHEBI:16526"/>
        <dbReference type="ChEBI" id="CHEBI:46911"/>
        <dbReference type="ChEBI" id="CHEBI:326268"/>
        <dbReference type="EC" id="4.1.1.17"/>
    </reaction>
</comment>
<dbReference type="Pfam" id="PF02784">
    <property type="entry name" value="Orn_Arg_deC_N"/>
    <property type="match status" value="1"/>
</dbReference>
<dbReference type="GO" id="GO:0033387">
    <property type="term" value="P:putrescine biosynthetic process from arginine, via ornithine"/>
    <property type="evidence" value="ECO:0007669"/>
    <property type="project" value="TreeGrafter"/>
</dbReference>
<evidence type="ECO:0000256" key="8">
    <source>
        <dbReference type="ARBA" id="ARBA00046672"/>
    </source>
</evidence>
<dbReference type="InterPro" id="IPR002433">
    <property type="entry name" value="Orn_de-COase"/>
</dbReference>
<dbReference type="InterPro" id="IPR022644">
    <property type="entry name" value="De-COase2_N"/>
</dbReference>
<dbReference type="InterPro" id="IPR022657">
    <property type="entry name" value="De-COase2_CS"/>
</dbReference>
<evidence type="ECO:0000313" key="13">
    <source>
        <dbReference type="Proteomes" id="UP000261660"/>
    </source>
</evidence>
<dbReference type="InterPro" id="IPR029066">
    <property type="entry name" value="PLP-binding_barrel"/>
</dbReference>
<dbReference type="PROSITE" id="PS00879">
    <property type="entry name" value="ODR_DC_2_2"/>
    <property type="match status" value="1"/>
</dbReference>
<reference evidence="12" key="1">
    <citation type="submission" date="2025-08" db="UniProtKB">
        <authorList>
            <consortium name="Ensembl"/>
        </authorList>
    </citation>
    <scope>IDENTIFICATION</scope>
</reference>
<evidence type="ECO:0000256" key="2">
    <source>
        <dbReference type="ARBA" id="ARBA00008872"/>
    </source>
</evidence>
<dbReference type="InParanoid" id="A0A3Q3NLH0"/>
<evidence type="ECO:0000256" key="3">
    <source>
        <dbReference type="ARBA" id="ARBA00022898"/>
    </source>
</evidence>
<comment type="similarity">
    <text evidence="2">Belongs to the Orn/Lys/Arg decarboxylase class-II family.</text>
</comment>
<dbReference type="STRING" id="56723.ENSLBEP00000035935"/>
<gene>
    <name evidence="12" type="primary">ODC1</name>
</gene>
<name>A0A3Q3NLH0_9LABR</name>
<dbReference type="SUPFAM" id="SSF50621">
    <property type="entry name" value="Alanine racemase C-terminal domain-like"/>
    <property type="match status" value="1"/>
</dbReference>
<evidence type="ECO:0000259" key="11">
    <source>
        <dbReference type="Pfam" id="PF02784"/>
    </source>
</evidence>
<evidence type="ECO:0000256" key="4">
    <source>
        <dbReference type="ARBA" id="ARBA00023115"/>
    </source>
</evidence>
<dbReference type="Proteomes" id="UP000261660">
    <property type="component" value="Unplaced"/>
</dbReference>
<dbReference type="InterPro" id="IPR009006">
    <property type="entry name" value="Ala_racemase/Decarboxylase_C"/>
</dbReference>
<dbReference type="Gene3D" id="3.20.20.10">
    <property type="entry name" value="Alanine racemase"/>
    <property type="match status" value="1"/>
</dbReference>
<dbReference type="Gene3D" id="2.40.37.10">
    <property type="entry name" value="Lyase, Ornithine Decarboxylase, Chain A, domain 1"/>
    <property type="match status" value="1"/>
</dbReference>
<dbReference type="CDD" id="cd00622">
    <property type="entry name" value="PLPDE_III_ODC"/>
    <property type="match status" value="1"/>
</dbReference>
<protein>
    <recommendedName>
        <fullName evidence="7">ornithine decarboxylase</fullName>
        <ecNumber evidence="7">4.1.1.17</ecNumber>
    </recommendedName>
</protein>
<dbReference type="GO" id="GO:0005737">
    <property type="term" value="C:cytoplasm"/>
    <property type="evidence" value="ECO:0007669"/>
    <property type="project" value="TreeGrafter"/>
</dbReference>
<accession>A0A3Q3NLH0</accession>
<comment type="subunit">
    <text evidence="8">Homodimer. Only the dimer is catalytically active, as the active sites are constructed of residues from both monomers.</text>
</comment>
<dbReference type="GeneTree" id="ENSGT00950000182995"/>
<feature type="active site" description="Proton donor" evidence="10">
    <location>
        <position position="399"/>
    </location>
</feature>
<proteinExistence type="inferred from homology"/>
<dbReference type="PANTHER" id="PTHR11482">
    <property type="entry name" value="ARGININE/DIAMINOPIMELATE/ORNITHINE DECARBOXYLASE"/>
    <property type="match status" value="1"/>
</dbReference>
<feature type="modified residue" description="N6-(pyridoxal phosphate)lysine" evidence="10">
    <location>
        <position position="110"/>
    </location>
</feature>
<keyword evidence="4" id="KW-0620">Polyamine biosynthesis</keyword>
<dbReference type="SUPFAM" id="SSF51419">
    <property type="entry name" value="PLP-binding barrel"/>
    <property type="match status" value="1"/>
</dbReference>
<dbReference type="PANTHER" id="PTHR11482:SF6">
    <property type="entry name" value="ORNITHINE DECARBOXYLASE 1-RELATED"/>
    <property type="match status" value="1"/>
</dbReference>
<sequence>MSYLCYRCFSFDQTLKLKLIGGCWCTVHFFYFLSAAAVTTNGSHGYVLSPENCDIDVLDNGRTINDFIDIKIKETENEEPFLVANLDSMFKRHLRWLNNLPRVKPFYAVKCNNTPAVMQMLRALGTGFDCASKGEIQLALSLGVAPDKIIYAHTTKPRSHIKYACSRGVNMMTFDSEDELLKISQGHPKAKLILRIAVDDSKALLRLSLKFGAQLETVDKLLECAGELGLEVIGVSFHVGSGCTECGAFKQAIADARQVFDIANLMGFQMRLLDIGGGFSGREDFQVKFEEFSEVINSALEKYFPADFGVQVIAEPGRYYVESAFTLAANVMARRVITVGSQDPQGPDKVMMYYLNDGVYGSLSCLINDAAHTAVEPYLHRAVDNSEKRYPSVVWGPTCDCLDKVTDSYWFPELRVGDWLLVDHMGAYSVSIATDFNGFERANIYSVISSEILQALNLSNTYDIIHSNNNASPKKPCETVCYVSSV</sequence>